<proteinExistence type="predicted"/>
<dbReference type="SUPFAM" id="SSF57903">
    <property type="entry name" value="FYVE/PHD zinc finger"/>
    <property type="match status" value="1"/>
</dbReference>
<feature type="region of interest" description="Disordered" evidence="1">
    <location>
        <begin position="1"/>
        <end position="36"/>
    </location>
</feature>
<evidence type="ECO:0000313" key="2">
    <source>
        <dbReference type="EMBL" id="KAE9149152.1"/>
    </source>
</evidence>
<reference evidence="2 3" key="1">
    <citation type="submission" date="2018-08" db="EMBL/GenBank/DDBJ databases">
        <title>Genomic investigation of the strawberry pathogen Phytophthora fragariae indicates pathogenicity is determined by transcriptional variation in three key races.</title>
        <authorList>
            <person name="Adams T.M."/>
            <person name="Armitage A.D."/>
            <person name="Sobczyk M.K."/>
            <person name="Bates H.J."/>
            <person name="Dunwell J.M."/>
            <person name="Nellist C.F."/>
            <person name="Harrison R.J."/>
        </authorList>
    </citation>
    <scope>NUCLEOTIDE SEQUENCE [LARGE SCALE GENOMIC DNA]</scope>
    <source>
        <strain evidence="2 3">NOV-5</strain>
    </source>
</reference>
<comment type="caution">
    <text evidence="2">The sequence shown here is derived from an EMBL/GenBank/DDBJ whole genome shotgun (WGS) entry which is preliminary data.</text>
</comment>
<sequence>MHSSSASRVASRGVASAGKKPTANKNYNGGKNANTNATAKATKLNADMNEKEHHIVHAPRGLRLRDVQALERSALGATAFNILHDKMGVSVTACDSPLALSSPQPGKGQAGSPRQWRPDTASDSCLCCGNDFSIAPSSPLPRLGYTGRERVCTHCHALAEATLESTVSTHSLTRLESATASSETSDNEQLGGVVEELAFRAVDVLALTSRDKRSKLQYQSFVQSEAKLCNLFVDNDEATARAINANVNAKHDHVNQWVRGAVNFKVLAYVHKIQENRQHLLVLLIVSTTLTEYVLLKYVQL</sequence>
<dbReference type="AlphaFoldDB" id="A0A6A3UD90"/>
<protein>
    <submittedName>
        <fullName evidence="2">Uncharacterized protein</fullName>
    </submittedName>
</protein>
<evidence type="ECO:0000313" key="3">
    <source>
        <dbReference type="Proteomes" id="UP000440732"/>
    </source>
</evidence>
<dbReference type="Proteomes" id="UP000440732">
    <property type="component" value="Unassembled WGS sequence"/>
</dbReference>
<evidence type="ECO:0000256" key="1">
    <source>
        <dbReference type="SAM" id="MobiDB-lite"/>
    </source>
</evidence>
<dbReference type="InterPro" id="IPR011011">
    <property type="entry name" value="Znf_FYVE_PHD"/>
</dbReference>
<organism evidence="2 3">
    <name type="scientific">Phytophthora fragariae</name>
    <dbReference type="NCBI Taxonomy" id="53985"/>
    <lineage>
        <taxon>Eukaryota</taxon>
        <taxon>Sar</taxon>
        <taxon>Stramenopiles</taxon>
        <taxon>Oomycota</taxon>
        <taxon>Peronosporomycetes</taxon>
        <taxon>Peronosporales</taxon>
        <taxon>Peronosporaceae</taxon>
        <taxon>Phytophthora</taxon>
    </lineage>
</organism>
<accession>A0A6A3UD90</accession>
<gene>
    <name evidence="2" type="ORF">PF006_g6344</name>
</gene>
<name>A0A6A3UD90_9STRA</name>
<dbReference type="EMBL" id="QXGA01000254">
    <property type="protein sequence ID" value="KAE9149152.1"/>
    <property type="molecule type" value="Genomic_DNA"/>
</dbReference>